<proteinExistence type="inferred from homology"/>
<evidence type="ECO:0000256" key="1">
    <source>
        <dbReference type="ARBA" id="ARBA00003999"/>
    </source>
</evidence>
<dbReference type="InterPro" id="IPR029039">
    <property type="entry name" value="Flavoprotein-like_sf"/>
</dbReference>
<dbReference type="InterPro" id="IPR020852">
    <property type="entry name" value="RNR_Ib_NrdI_bac"/>
</dbReference>
<evidence type="ECO:0000313" key="6">
    <source>
        <dbReference type="Proteomes" id="UP000029108"/>
    </source>
</evidence>
<dbReference type="STRING" id="1437608.GCA_000771645_00694"/>
<dbReference type="NCBIfam" id="TIGR00333">
    <property type="entry name" value="nrdI"/>
    <property type="match status" value="1"/>
</dbReference>
<dbReference type="PANTHER" id="PTHR37297">
    <property type="entry name" value="PROTEIN NRDI"/>
    <property type="match status" value="1"/>
</dbReference>
<dbReference type="AlphaFoldDB" id="A0A086ZW45"/>
<dbReference type="SUPFAM" id="SSF52218">
    <property type="entry name" value="Flavoproteins"/>
    <property type="match status" value="1"/>
</dbReference>
<evidence type="ECO:0000313" key="5">
    <source>
        <dbReference type="EMBL" id="KFI50745.1"/>
    </source>
</evidence>
<sequence>MSDPATQSSASVIATAVASDMATVATSASDSVTAAAERSSSAVSVTSAIVATAAHATAAGPAASSPRHAGAVVYFSSASENTARFVANCRLDELGIASYRIPLRPGDEPLAVHEPYVLIVPTYGGGVVSKAVPPQVKRFLNDPDNRTWIRGVIASGNTNFGDAYAAAGRIVSAKCKVPLLFTFELMGTPEDVRKTRDGLARFFAAAAPTDTVPDTSLA</sequence>
<reference evidence="5 6" key="1">
    <citation type="submission" date="2014-03" db="EMBL/GenBank/DDBJ databases">
        <title>Genomics of Bifidobacteria.</title>
        <authorList>
            <person name="Ventura M."/>
            <person name="Milani C."/>
            <person name="Lugli G.A."/>
        </authorList>
    </citation>
    <scope>NUCLEOTIDE SEQUENCE [LARGE SCALE GENOMIC DNA]</scope>
    <source>
        <strain evidence="5 6">DSM 23969</strain>
    </source>
</reference>
<keyword evidence="6" id="KW-1185">Reference proteome</keyword>
<gene>
    <name evidence="4" type="primary">nrdI</name>
    <name evidence="5" type="ORF">BBIA_1537</name>
</gene>
<comment type="similarity">
    <text evidence="2 4">Belongs to the NrdI family.</text>
</comment>
<name>A0A086ZW45_9BIFI</name>
<dbReference type="Pfam" id="PF07972">
    <property type="entry name" value="Flavodoxin_NdrI"/>
    <property type="match status" value="1"/>
</dbReference>
<evidence type="ECO:0000256" key="3">
    <source>
        <dbReference type="ARBA" id="ARBA00020129"/>
    </source>
</evidence>
<comment type="function">
    <text evidence="1 4">Probably involved in ribonucleotide reductase function.</text>
</comment>
<evidence type="ECO:0000256" key="4">
    <source>
        <dbReference type="HAMAP-Rule" id="MF_00128"/>
    </source>
</evidence>
<protein>
    <recommendedName>
        <fullName evidence="3 4">Protein NrdI</fullName>
    </recommendedName>
</protein>
<dbReference type="eggNOG" id="COG1780">
    <property type="taxonomic scope" value="Bacteria"/>
</dbReference>
<comment type="caution">
    <text evidence="5">The sequence shown here is derived from an EMBL/GenBank/DDBJ whole genome shotgun (WGS) entry which is preliminary data.</text>
</comment>
<dbReference type="Gene3D" id="3.40.50.360">
    <property type="match status" value="1"/>
</dbReference>
<evidence type="ECO:0000256" key="2">
    <source>
        <dbReference type="ARBA" id="ARBA00009942"/>
    </source>
</evidence>
<dbReference type="Proteomes" id="UP000029108">
    <property type="component" value="Unassembled WGS sequence"/>
</dbReference>
<dbReference type="InterPro" id="IPR004465">
    <property type="entry name" value="RNR_NrdI"/>
</dbReference>
<dbReference type="PANTHER" id="PTHR37297:SF1">
    <property type="entry name" value="PROTEIN NRDI"/>
    <property type="match status" value="1"/>
</dbReference>
<dbReference type="GO" id="GO:0010181">
    <property type="term" value="F:FMN binding"/>
    <property type="evidence" value="ECO:0007669"/>
    <property type="project" value="InterPro"/>
</dbReference>
<organism evidence="5 6">
    <name type="scientific">Bifidobacterium biavatii DSM 23969</name>
    <dbReference type="NCBI Taxonomy" id="1437608"/>
    <lineage>
        <taxon>Bacteria</taxon>
        <taxon>Bacillati</taxon>
        <taxon>Actinomycetota</taxon>
        <taxon>Actinomycetes</taxon>
        <taxon>Bifidobacteriales</taxon>
        <taxon>Bifidobacteriaceae</taxon>
        <taxon>Bifidobacterium</taxon>
    </lineage>
</organism>
<dbReference type="EMBL" id="JGYN01000013">
    <property type="protein sequence ID" value="KFI50745.1"/>
    <property type="molecule type" value="Genomic_DNA"/>
</dbReference>
<accession>A0A086ZW45</accession>
<dbReference type="HAMAP" id="MF_00128">
    <property type="entry name" value="NrdI"/>
    <property type="match status" value="1"/>
</dbReference>